<dbReference type="GO" id="GO:0006633">
    <property type="term" value="P:fatty acid biosynthetic process"/>
    <property type="evidence" value="ECO:0007669"/>
    <property type="project" value="UniProtKB-UniRule"/>
</dbReference>
<evidence type="ECO:0000256" key="2">
    <source>
        <dbReference type="ARBA" id="ARBA00022679"/>
    </source>
</evidence>
<comment type="catalytic activity">
    <reaction evidence="8">
        <text>apo-[ACP] + CoA = holo-[ACP] + adenosine 3',5'-bisphosphate + H(+)</text>
        <dbReference type="Rhea" id="RHEA:12068"/>
        <dbReference type="Rhea" id="RHEA-COMP:9685"/>
        <dbReference type="Rhea" id="RHEA-COMP:9690"/>
        <dbReference type="ChEBI" id="CHEBI:15378"/>
        <dbReference type="ChEBI" id="CHEBI:29999"/>
        <dbReference type="ChEBI" id="CHEBI:57287"/>
        <dbReference type="ChEBI" id="CHEBI:58343"/>
        <dbReference type="ChEBI" id="CHEBI:64479"/>
        <dbReference type="EC" id="2.7.8.7"/>
    </reaction>
</comment>
<comment type="similarity">
    <text evidence="8">Belongs to the P-Pant transferase superfamily. AcpS family.</text>
</comment>
<evidence type="ECO:0000313" key="11">
    <source>
        <dbReference type="Proteomes" id="UP000547209"/>
    </source>
</evidence>
<proteinExistence type="inferred from homology"/>
<dbReference type="GO" id="GO:0000287">
    <property type="term" value="F:magnesium ion binding"/>
    <property type="evidence" value="ECO:0007669"/>
    <property type="project" value="UniProtKB-UniRule"/>
</dbReference>
<evidence type="ECO:0000313" key="10">
    <source>
        <dbReference type="EMBL" id="MBB6673275.1"/>
    </source>
</evidence>
<evidence type="ECO:0000256" key="7">
    <source>
        <dbReference type="ARBA" id="ARBA00023160"/>
    </source>
</evidence>
<dbReference type="GO" id="GO:0008897">
    <property type="term" value="F:holo-[acyl-carrier-protein] synthase activity"/>
    <property type="evidence" value="ECO:0007669"/>
    <property type="project" value="UniProtKB-UniRule"/>
</dbReference>
<dbReference type="EC" id="2.7.8.7" evidence="8"/>
<accession>A0A7X0RVS8</accession>
<dbReference type="RefSeq" id="WP_185671141.1">
    <property type="nucleotide sequence ID" value="NZ_JACJVP010000036.1"/>
</dbReference>
<keyword evidence="5 8" id="KW-0460">Magnesium</keyword>
<name>A0A7X0RVS8_9BACL</name>
<keyword evidence="11" id="KW-1185">Reference proteome</keyword>
<protein>
    <recommendedName>
        <fullName evidence="8">Holo-[acyl-carrier-protein] synthase</fullName>
        <shortName evidence="8">Holo-ACP synthase</shortName>
        <ecNumber evidence="8">2.7.8.7</ecNumber>
    </recommendedName>
    <alternativeName>
        <fullName evidence="8">4'-phosphopantetheinyl transferase AcpS</fullName>
    </alternativeName>
</protein>
<comment type="function">
    <text evidence="8">Transfers the 4'-phosphopantetheine moiety from coenzyme A to a Ser of acyl-carrier-protein.</text>
</comment>
<dbReference type="Pfam" id="PF01648">
    <property type="entry name" value="ACPS"/>
    <property type="match status" value="1"/>
</dbReference>
<sequence>MIIGIGLDVVEMERMARLLAGDTGRKFAERVLTAAELVHYAGMQPRRAVEFAAGRFAAKEAVVKAFGCGIGATVGFRDIELLPDPSGRPMCRLGADAWERLGLPEAGHSIHVAITHERKLAAATAIVETVNAG</sequence>
<keyword evidence="6 8" id="KW-0443">Lipid metabolism</keyword>
<evidence type="ECO:0000256" key="1">
    <source>
        <dbReference type="ARBA" id="ARBA00022516"/>
    </source>
</evidence>
<comment type="cofactor">
    <cofactor evidence="8">
        <name>Mg(2+)</name>
        <dbReference type="ChEBI" id="CHEBI:18420"/>
    </cofactor>
</comment>
<gene>
    <name evidence="8 10" type="primary">acpS</name>
    <name evidence="10" type="ORF">H7C19_21600</name>
</gene>
<dbReference type="NCBIfam" id="TIGR00516">
    <property type="entry name" value="acpS"/>
    <property type="match status" value="1"/>
</dbReference>
<dbReference type="AlphaFoldDB" id="A0A7X0RVS8"/>
<keyword evidence="4 8" id="KW-0276">Fatty acid metabolism</keyword>
<dbReference type="InterPro" id="IPR004568">
    <property type="entry name" value="Ppantetheine-prot_Trfase_dom"/>
</dbReference>
<evidence type="ECO:0000256" key="5">
    <source>
        <dbReference type="ARBA" id="ARBA00022842"/>
    </source>
</evidence>
<reference evidence="10 11" key="1">
    <citation type="submission" date="2020-08" db="EMBL/GenBank/DDBJ databases">
        <title>Cohnella phylogeny.</title>
        <authorList>
            <person name="Dunlap C."/>
        </authorList>
    </citation>
    <scope>NUCLEOTIDE SEQUENCE [LARGE SCALE GENOMIC DNA]</scope>
    <source>
        <strain evidence="10 11">DSM 28246</strain>
    </source>
</reference>
<evidence type="ECO:0000259" key="9">
    <source>
        <dbReference type="Pfam" id="PF01648"/>
    </source>
</evidence>
<dbReference type="HAMAP" id="MF_00101">
    <property type="entry name" value="AcpS"/>
    <property type="match status" value="1"/>
</dbReference>
<organism evidence="10 11">
    <name type="scientific">Cohnella nanjingensis</name>
    <dbReference type="NCBI Taxonomy" id="1387779"/>
    <lineage>
        <taxon>Bacteria</taxon>
        <taxon>Bacillati</taxon>
        <taxon>Bacillota</taxon>
        <taxon>Bacilli</taxon>
        <taxon>Bacillales</taxon>
        <taxon>Paenibacillaceae</taxon>
        <taxon>Cohnella</taxon>
    </lineage>
</organism>
<dbReference type="Proteomes" id="UP000547209">
    <property type="component" value="Unassembled WGS sequence"/>
</dbReference>
<dbReference type="InterPro" id="IPR002582">
    <property type="entry name" value="ACPS"/>
</dbReference>
<evidence type="ECO:0000256" key="6">
    <source>
        <dbReference type="ARBA" id="ARBA00023098"/>
    </source>
</evidence>
<keyword evidence="8" id="KW-0963">Cytoplasm</keyword>
<evidence type="ECO:0000256" key="4">
    <source>
        <dbReference type="ARBA" id="ARBA00022832"/>
    </source>
</evidence>
<dbReference type="Gene3D" id="3.90.470.20">
    <property type="entry name" value="4'-phosphopantetheinyl transferase domain"/>
    <property type="match status" value="1"/>
</dbReference>
<keyword evidence="1 8" id="KW-0444">Lipid biosynthesis</keyword>
<evidence type="ECO:0000256" key="8">
    <source>
        <dbReference type="HAMAP-Rule" id="MF_00101"/>
    </source>
</evidence>
<comment type="caution">
    <text evidence="10">The sequence shown here is derived from an EMBL/GenBank/DDBJ whole genome shotgun (WGS) entry which is preliminary data.</text>
</comment>
<keyword evidence="2 8" id="KW-0808">Transferase</keyword>
<keyword evidence="7 8" id="KW-0275">Fatty acid biosynthesis</keyword>
<feature type="binding site" evidence="8">
    <location>
        <position position="8"/>
    </location>
    <ligand>
        <name>Mg(2+)</name>
        <dbReference type="ChEBI" id="CHEBI:18420"/>
    </ligand>
</feature>
<comment type="subcellular location">
    <subcellularLocation>
        <location evidence="8">Cytoplasm</location>
    </subcellularLocation>
</comment>
<evidence type="ECO:0000256" key="3">
    <source>
        <dbReference type="ARBA" id="ARBA00022723"/>
    </source>
</evidence>
<dbReference type="NCBIfam" id="TIGR00556">
    <property type="entry name" value="pantethn_trn"/>
    <property type="match status" value="1"/>
</dbReference>
<dbReference type="EMBL" id="JACJVP010000036">
    <property type="protein sequence ID" value="MBB6673275.1"/>
    <property type="molecule type" value="Genomic_DNA"/>
</dbReference>
<feature type="domain" description="4'-phosphopantetheinyl transferase" evidence="9">
    <location>
        <begin position="4"/>
        <end position="95"/>
    </location>
</feature>
<dbReference type="SUPFAM" id="SSF56214">
    <property type="entry name" value="4'-phosphopantetheinyl transferase"/>
    <property type="match status" value="1"/>
</dbReference>
<dbReference type="GO" id="GO:0005737">
    <property type="term" value="C:cytoplasm"/>
    <property type="evidence" value="ECO:0007669"/>
    <property type="project" value="UniProtKB-SubCell"/>
</dbReference>
<keyword evidence="3 8" id="KW-0479">Metal-binding</keyword>
<dbReference type="InterPro" id="IPR037143">
    <property type="entry name" value="4-PPantetheinyl_Trfase_dom_sf"/>
</dbReference>
<dbReference type="InterPro" id="IPR008278">
    <property type="entry name" value="4-PPantetheinyl_Trfase_dom"/>
</dbReference>
<feature type="binding site" evidence="8">
    <location>
        <position position="60"/>
    </location>
    <ligand>
        <name>Mg(2+)</name>
        <dbReference type="ChEBI" id="CHEBI:18420"/>
    </ligand>
</feature>